<organism evidence="2 3">
    <name type="scientific">Acrodontium crateriforme</name>
    <dbReference type="NCBI Taxonomy" id="150365"/>
    <lineage>
        <taxon>Eukaryota</taxon>
        <taxon>Fungi</taxon>
        <taxon>Dikarya</taxon>
        <taxon>Ascomycota</taxon>
        <taxon>Pezizomycotina</taxon>
        <taxon>Dothideomycetes</taxon>
        <taxon>Dothideomycetidae</taxon>
        <taxon>Mycosphaerellales</taxon>
        <taxon>Teratosphaeriaceae</taxon>
        <taxon>Acrodontium</taxon>
    </lineage>
</organism>
<dbReference type="PANTHER" id="PTHR47260">
    <property type="entry name" value="UPF0644 PROTEIN PB2B4.06"/>
    <property type="match status" value="1"/>
</dbReference>
<dbReference type="InterPro" id="IPR006683">
    <property type="entry name" value="Thioestr_dom"/>
</dbReference>
<dbReference type="InterPro" id="IPR052061">
    <property type="entry name" value="PTE-AB_protein"/>
</dbReference>
<dbReference type="Gene3D" id="3.10.129.10">
    <property type="entry name" value="Hotdog Thioesterase"/>
    <property type="match status" value="1"/>
</dbReference>
<feature type="domain" description="Thioesterase" evidence="1">
    <location>
        <begin position="90"/>
        <end position="178"/>
    </location>
</feature>
<name>A0AAQ3M3M7_9PEZI</name>
<dbReference type="CDD" id="cd03443">
    <property type="entry name" value="PaaI_thioesterase"/>
    <property type="match status" value="1"/>
</dbReference>
<dbReference type="SUPFAM" id="SSF54637">
    <property type="entry name" value="Thioesterase/thiol ester dehydrase-isomerase"/>
    <property type="match status" value="1"/>
</dbReference>
<gene>
    <name evidence="2" type="ORF">R9X50_00356000</name>
</gene>
<accession>A0AAQ3M3M7</accession>
<sequence>MAAADDSQTPFQNIPWAAALLANDDLIWRIPGSRFIKQDREDSLFAEVFKTHRTLNNVICVYPKPKPGETKPRDVAMLATIGNGLNGHSNIMHGGIVAALLDEAMGMLQNVMIEYEATSSLTPGKSGDEVSMGQAGAFTAELTIKYLKPVQTPGSCKVTAHFTKIEGRKQWIHAEIRQWNGKGDGEGVVCATADALFIGPKKAAAKL</sequence>
<keyword evidence="3" id="KW-1185">Reference proteome</keyword>
<dbReference type="PANTHER" id="PTHR47260:SF1">
    <property type="entry name" value="UPF0644 PROTEIN PB2B4.06"/>
    <property type="match status" value="1"/>
</dbReference>
<proteinExistence type="predicted"/>
<dbReference type="EMBL" id="CP138584">
    <property type="protein sequence ID" value="WPH00730.1"/>
    <property type="molecule type" value="Genomic_DNA"/>
</dbReference>
<protein>
    <recommendedName>
        <fullName evidence="1">Thioesterase domain-containing protein</fullName>
    </recommendedName>
</protein>
<evidence type="ECO:0000313" key="3">
    <source>
        <dbReference type="Proteomes" id="UP001303373"/>
    </source>
</evidence>
<evidence type="ECO:0000313" key="2">
    <source>
        <dbReference type="EMBL" id="WPH00730.1"/>
    </source>
</evidence>
<reference evidence="2 3" key="1">
    <citation type="submission" date="2023-11" db="EMBL/GenBank/DDBJ databases">
        <title>An acidophilic fungus is an integral part of prey digestion in a carnivorous sundew plant.</title>
        <authorList>
            <person name="Tsai I.J."/>
        </authorList>
    </citation>
    <scope>NUCLEOTIDE SEQUENCE [LARGE SCALE GENOMIC DNA]</scope>
    <source>
        <strain evidence="2">169a</strain>
    </source>
</reference>
<dbReference type="Proteomes" id="UP001303373">
    <property type="component" value="Chromosome 5"/>
</dbReference>
<dbReference type="Pfam" id="PF03061">
    <property type="entry name" value="4HBT"/>
    <property type="match status" value="1"/>
</dbReference>
<dbReference type="AlphaFoldDB" id="A0AAQ3M3M7"/>
<evidence type="ECO:0000259" key="1">
    <source>
        <dbReference type="Pfam" id="PF03061"/>
    </source>
</evidence>
<dbReference type="InterPro" id="IPR029069">
    <property type="entry name" value="HotDog_dom_sf"/>
</dbReference>